<dbReference type="EMBL" id="OU912926">
    <property type="protein sequence ID" value="CAG9933232.1"/>
    <property type="molecule type" value="Genomic_DNA"/>
</dbReference>
<evidence type="ECO:0000259" key="3">
    <source>
        <dbReference type="Pfam" id="PF16220"/>
    </source>
</evidence>
<feature type="domain" description="FecR protein" evidence="2">
    <location>
        <begin position="145"/>
        <end position="248"/>
    </location>
</feature>
<feature type="domain" description="FecR N-terminal" evidence="3">
    <location>
        <begin position="42"/>
        <end position="83"/>
    </location>
</feature>
<dbReference type="InterPro" id="IPR006860">
    <property type="entry name" value="FecR"/>
</dbReference>
<dbReference type="PANTHER" id="PTHR30273">
    <property type="entry name" value="PERIPLASMIC SIGNAL SENSOR AND SIGMA FACTOR ACTIVATOR FECR-RELATED"/>
    <property type="match status" value="1"/>
</dbReference>
<dbReference type="RefSeq" id="WP_239797048.1">
    <property type="nucleotide sequence ID" value="NZ_OU912926.1"/>
</dbReference>
<dbReference type="Proteomes" id="UP000839052">
    <property type="component" value="Chromosome"/>
</dbReference>
<dbReference type="PANTHER" id="PTHR30273:SF2">
    <property type="entry name" value="PROTEIN FECR"/>
    <property type="match status" value="1"/>
</dbReference>
<proteinExistence type="predicted"/>
<evidence type="ECO:0000259" key="2">
    <source>
        <dbReference type="Pfam" id="PF04773"/>
    </source>
</evidence>
<accession>A0ABN8AS09</accession>
<dbReference type="InterPro" id="IPR032623">
    <property type="entry name" value="FecR_N"/>
</dbReference>
<feature type="compositionally biased region" description="Low complexity" evidence="1">
    <location>
        <begin position="10"/>
        <end position="23"/>
    </location>
</feature>
<evidence type="ECO:0000313" key="5">
    <source>
        <dbReference type="Proteomes" id="UP000839052"/>
    </source>
</evidence>
<protein>
    <submittedName>
        <fullName evidence="4">Iron uptake regulator</fullName>
    </submittedName>
</protein>
<evidence type="ECO:0000313" key="4">
    <source>
        <dbReference type="EMBL" id="CAG9933232.1"/>
    </source>
</evidence>
<organism evidence="4 5">
    <name type="scientific">Candidatus Nitrotoga arctica</name>
    <dbReference type="NCBI Taxonomy" id="453162"/>
    <lineage>
        <taxon>Bacteria</taxon>
        <taxon>Pseudomonadati</taxon>
        <taxon>Pseudomonadota</taxon>
        <taxon>Betaproteobacteria</taxon>
        <taxon>Nitrosomonadales</taxon>
        <taxon>Gallionellaceae</taxon>
        <taxon>Candidatus Nitrotoga</taxon>
    </lineage>
</organism>
<feature type="region of interest" description="Disordered" evidence="1">
    <location>
        <begin position="1"/>
        <end position="35"/>
    </location>
</feature>
<sequence>MSLDASLGVNPDANSDPSSPSAPRNDHGLGRSSDIPPHVARRAVEWLVELQSGDVSTTTRQSLQHWLGLHPDHERAWQHIEAVNGQLRSVVSPMASAIAHATLVPRRSVKRREVIKTLAVLLFAGGTTWVAKDSMPWREWTADEHTGVGERRTVTLADGTTVTLNTDSAINIRFSVTERRVRLVSGEILVSTGKDGDHNGNGRSSIGNGVTRPFVIETAQGELQPLGTRFVVRQQADASRVDVFEGAVDIRPHDGAGATRILHAGEQTRFTRNAINEPTAINDTDAAWIDGMLIASGMRLADFLVELSRHRPGRLRCDPAIAELLISGSYPLADTDHILDTLRTTLPVEIHFLTRYWVTVRPAHT</sequence>
<gene>
    <name evidence="4" type="ORF">NTG6680_1983</name>
</gene>
<dbReference type="Gene3D" id="2.60.120.1440">
    <property type="match status" value="1"/>
</dbReference>
<evidence type="ECO:0000256" key="1">
    <source>
        <dbReference type="SAM" id="MobiDB-lite"/>
    </source>
</evidence>
<name>A0ABN8AS09_9PROT</name>
<dbReference type="InterPro" id="IPR012373">
    <property type="entry name" value="Ferrdict_sens_TM"/>
</dbReference>
<dbReference type="Pfam" id="PF04773">
    <property type="entry name" value="FecR"/>
    <property type="match status" value="1"/>
</dbReference>
<dbReference type="Pfam" id="PF16220">
    <property type="entry name" value="DUF4880"/>
    <property type="match status" value="1"/>
</dbReference>
<dbReference type="PIRSF" id="PIRSF018266">
    <property type="entry name" value="FecR"/>
    <property type="match status" value="1"/>
</dbReference>
<reference evidence="4 5" key="1">
    <citation type="submission" date="2021-10" db="EMBL/GenBank/DDBJ databases">
        <authorList>
            <person name="Koch H."/>
        </authorList>
    </citation>
    <scope>NUCLEOTIDE SEQUENCE [LARGE SCALE GENOMIC DNA]</scope>
    <source>
        <strain evidence="4">6680</strain>
    </source>
</reference>
<keyword evidence="5" id="KW-1185">Reference proteome</keyword>